<dbReference type="EMBL" id="JAHUZN010000005">
    <property type="protein sequence ID" value="KAG8495309.1"/>
    <property type="molecule type" value="Genomic_DNA"/>
</dbReference>
<dbReference type="OrthoDB" id="1879341at2759"/>
<comment type="caution">
    <text evidence="8">The sequence shown here is derived from an EMBL/GenBank/DDBJ whole genome shotgun (WGS) entry which is preliminary data.</text>
</comment>
<evidence type="ECO:0000313" key="8">
    <source>
        <dbReference type="EMBL" id="KAG8495309.1"/>
    </source>
</evidence>
<dbReference type="InterPro" id="IPR003657">
    <property type="entry name" value="WRKY_dom"/>
</dbReference>
<dbReference type="PANTHER" id="PTHR31429:SF76">
    <property type="entry name" value="WRKY FAMILY TRANSCRIPTION FACTOR-RELATED"/>
    <property type="match status" value="1"/>
</dbReference>
<dbReference type="GO" id="GO:0003700">
    <property type="term" value="F:DNA-binding transcription factor activity"/>
    <property type="evidence" value="ECO:0007669"/>
    <property type="project" value="InterPro"/>
</dbReference>
<dbReference type="GO" id="GO:0002237">
    <property type="term" value="P:response to molecule of bacterial origin"/>
    <property type="evidence" value="ECO:0007669"/>
    <property type="project" value="UniProtKB-ARBA"/>
</dbReference>
<dbReference type="SUPFAM" id="SSF118290">
    <property type="entry name" value="WRKY DNA-binding domain"/>
    <property type="match status" value="2"/>
</dbReference>
<keyword evidence="5" id="KW-0539">Nucleus</keyword>
<dbReference type="PROSITE" id="PS50811">
    <property type="entry name" value="WRKY"/>
    <property type="match status" value="2"/>
</dbReference>
<dbReference type="GO" id="GO:0031347">
    <property type="term" value="P:regulation of defense response"/>
    <property type="evidence" value="ECO:0007669"/>
    <property type="project" value="UniProtKB-ARBA"/>
</dbReference>
<dbReference type="AlphaFoldDB" id="A0A8J6D4C7"/>
<evidence type="ECO:0000256" key="5">
    <source>
        <dbReference type="ARBA" id="ARBA00023242"/>
    </source>
</evidence>
<dbReference type="SMART" id="SM00774">
    <property type="entry name" value="WRKY"/>
    <property type="match status" value="2"/>
</dbReference>
<dbReference type="GO" id="GO:0043565">
    <property type="term" value="F:sequence-specific DNA binding"/>
    <property type="evidence" value="ECO:0007669"/>
    <property type="project" value="InterPro"/>
</dbReference>
<evidence type="ECO:0000313" key="9">
    <source>
        <dbReference type="Proteomes" id="UP000701853"/>
    </source>
</evidence>
<sequence length="672" mass="74242">MSYIDSSLWVLLLSHSLLKNLSLSLPRRFFTASAPSPASLLLLFLFYSVISVMESAWVDTTLDLNINPSHNTIKVLKRESSGKLADSDVKVPVKQETGALVEELNRISAENKKLTEMLTVLCERYSSLQNQYMELVSRNSGSDATAATSKKRKGECEDYATMIGFSGKAESSCSDEDSCKKPKDCIKAKISRAYVRTNPSDNSLIVRDGYQWRKYGQKVTRDNPSPRAYFKCSFAPSCPVKKKVQRSAEDPSILVATYEGEHNHAQHSPPALSSLSPNSGTSNPRSAPVSSSSSAPAKSSPPTVTLELMKPTGLGNDTQNPTQQVDEPAIQQILVQQMAASLTRDPNFTAALAAAISGKVLDHKLVERVSVSTDVNRILNLISKKKMKRAGAETSAVKNFHLISTLGFARMRQLFWRKRLAMSPDYDKEKVEALEAELECLQKENEALGLMFETMSRKFIMLHQAYLRQKSNKRQRFEVPPAAGSKASQVFVKTDPRDQSLIVKDGFQWRKYGQKVTKDNPSPRAYFKCFMAPGCPVKKKVQRCVEDKSIVVATYEGQHNHDVDSTAAGKSLLASCSSAIFSGTRSIPFPPLDNPFPPTITLDLTLSGSDLQNHRNLPSFMHDYSTSNDDGNNKKKIEDYVASLTNDPNFTLALAAAVARSIKTEHPKPSPP</sequence>
<dbReference type="FunFam" id="2.20.25.80:FF:000008">
    <property type="entry name" value="WRKY transcription factor 40"/>
    <property type="match status" value="1"/>
</dbReference>
<keyword evidence="2" id="KW-0805">Transcription regulation</keyword>
<keyword evidence="3" id="KW-0238">DNA-binding</keyword>
<dbReference type="GO" id="GO:0005634">
    <property type="term" value="C:nucleus"/>
    <property type="evidence" value="ECO:0007669"/>
    <property type="project" value="UniProtKB-SubCell"/>
</dbReference>
<dbReference type="Gene3D" id="2.20.25.80">
    <property type="entry name" value="WRKY domain"/>
    <property type="match status" value="2"/>
</dbReference>
<protein>
    <recommendedName>
        <fullName evidence="7">WRKY domain-containing protein</fullName>
    </recommendedName>
</protein>
<dbReference type="GO" id="GO:0009751">
    <property type="term" value="P:response to salicylic acid"/>
    <property type="evidence" value="ECO:0007669"/>
    <property type="project" value="UniProtKB-ARBA"/>
</dbReference>
<feature type="domain" description="WRKY" evidence="7">
    <location>
        <begin position="201"/>
        <end position="267"/>
    </location>
</feature>
<dbReference type="GO" id="GO:0042742">
    <property type="term" value="P:defense response to bacterium"/>
    <property type="evidence" value="ECO:0007669"/>
    <property type="project" value="UniProtKB-ARBA"/>
</dbReference>
<keyword evidence="9" id="KW-1185">Reference proteome</keyword>
<dbReference type="InterPro" id="IPR036576">
    <property type="entry name" value="WRKY_dom_sf"/>
</dbReference>
<evidence type="ECO:0000256" key="3">
    <source>
        <dbReference type="ARBA" id="ARBA00023125"/>
    </source>
</evidence>
<keyword evidence="4" id="KW-0804">Transcription</keyword>
<evidence type="ECO:0000259" key="7">
    <source>
        <dbReference type="PROSITE" id="PS50811"/>
    </source>
</evidence>
<dbReference type="Proteomes" id="UP000701853">
    <property type="component" value="Chromosome 5"/>
</dbReference>
<evidence type="ECO:0000256" key="2">
    <source>
        <dbReference type="ARBA" id="ARBA00023015"/>
    </source>
</evidence>
<evidence type="ECO:0000256" key="4">
    <source>
        <dbReference type="ARBA" id="ARBA00023163"/>
    </source>
</evidence>
<comment type="subcellular location">
    <subcellularLocation>
        <location evidence="1">Nucleus</location>
    </subcellularLocation>
</comment>
<dbReference type="PANTHER" id="PTHR31429">
    <property type="entry name" value="WRKY TRANSCRIPTION FACTOR 36-RELATED"/>
    <property type="match status" value="1"/>
</dbReference>
<evidence type="ECO:0000256" key="6">
    <source>
        <dbReference type="SAM" id="MobiDB-lite"/>
    </source>
</evidence>
<feature type="compositionally biased region" description="Low complexity" evidence="6">
    <location>
        <begin position="268"/>
        <end position="302"/>
    </location>
</feature>
<feature type="region of interest" description="Disordered" evidence="6">
    <location>
        <begin position="261"/>
        <end position="322"/>
    </location>
</feature>
<organism evidence="8 9">
    <name type="scientific">Gossypium anomalum</name>
    <dbReference type="NCBI Taxonomy" id="47600"/>
    <lineage>
        <taxon>Eukaryota</taxon>
        <taxon>Viridiplantae</taxon>
        <taxon>Streptophyta</taxon>
        <taxon>Embryophyta</taxon>
        <taxon>Tracheophyta</taxon>
        <taxon>Spermatophyta</taxon>
        <taxon>Magnoliopsida</taxon>
        <taxon>eudicotyledons</taxon>
        <taxon>Gunneridae</taxon>
        <taxon>Pentapetalae</taxon>
        <taxon>rosids</taxon>
        <taxon>malvids</taxon>
        <taxon>Malvales</taxon>
        <taxon>Malvaceae</taxon>
        <taxon>Malvoideae</taxon>
        <taxon>Gossypium</taxon>
    </lineage>
</organism>
<dbReference type="GO" id="GO:0050832">
    <property type="term" value="P:defense response to fungus"/>
    <property type="evidence" value="ECO:0007669"/>
    <property type="project" value="UniProtKB-ARBA"/>
</dbReference>
<reference evidence="8 9" key="1">
    <citation type="journal article" date="2021" name="bioRxiv">
        <title>The Gossypium anomalum genome as a resource for cotton improvement and evolutionary analysis of hybrid incompatibility.</title>
        <authorList>
            <person name="Grover C.E."/>
            <person name="Yuan D."/>
            <person name="Arick M.A."/>
            <person name="Miller E.R."/>
            <person name="Hu G."/>
            <person name="Peterson D.G."/>
            <person name="Wendel J.F."/>
            <person name="Udall J.A."/>
        </authorList>
    </citation>
    <scope>NUCLEOTIDE SEQUENCE [LARGE SCALE GENOMIC DNA]</scope>
    <source>
        <strain evidence="8">JFW-Udall</strain>
        <tissue evidence="8">Leaf</tissue>
    </source>
</reference>
<accession>A0A8J6D4C7</accession>
<proteinExistence type="predicted"/>
<name>A0A8J6D4C7_9ROSI</name>
<feature type="domain" description="WRKY" evidence="7">
    <location>
        <begin position="498"/>
        <end position="564"/>
    </location>
</feature>
<gene>
    <name evidence="8" type="ORF">CXB51_012938</name>
</gene>
<dbReference type="InterPro" id="IPR044810">
    <property type="entry name" value="WRKY_plant"/>
</dbReference>
<evidence type="ECO:0000256" key="1">
    <source>
        <dbReference type="ARBA" id="ARBA00004123"/>
    </source>
</evidence>
<dbReference type="Pfam" id="PF03106">
    <property type="entry name" value="WRKY"/>
    <property type="match status" value="2"/>
</dbReference>